<dbReference type="STRING" id="1399860.A0A2C5YBE4"/>
<name>A0A2C5YBE4_9HYPO</name>
<dbReference type="AlphaFoldDB" id="A0A2C5YBE4"/>
<dbReference type="Proteomes" id="UP000226192">
    <property type="component" value="Unassembled WGS sequence"/>
</dbReference>
<dbReference type="PANTHER" id="PTHR14097:SF8">
    <property type="entry name" value="NAD(P)-BINDING DOMAIN-CONTAINING PROTEIN"/>
    <property type="match status" value="1"/>
</dbReference>
<dbReference type="SUPFAM" id="SSF51735">
    <property type="entry name" value="NAD(P)-binding Rossmann-fold domains"/>
    <property type="match status" value="1"/>
</dbReference>
<dbReference type="Gene3D" id="3.40.50.720">
    <property type="entry name" value="NAD(P)-binding Rossmann-like Domain"/>
    <property type="match status" value="1"/>
</dbReference>
<evidence type="ECO:0000313" key="2">
    <source>
        <dbReference type="EMBL" id="PHH66027.1"/>
    </source>
</evidence>
<dbReference type="InterPro" id="IPR036291">
    <property type="entry name" value="NAD(P)-bd_dom_sf"/>
</dbReference>
<evidence type="ECO:0008006" key="4">
    <source>
        <dbReference type="Google" id="ProtNLM"/>
    </source>
</evidence>
<keyword evidence="3" id="KW-1185">Reference proteome</keyword>
<feature type="chain" id="PRO_5012812753" description="NAD(P)-binding domain-containing protein" evidence="1">
    <location>
        <begin position="17"/>
        <end position="265"/>
    </location>
</feature>
<sequence length="265" mass="28869">MHIILTGATGLVGSIALDILLSDETVDQVTILSRRSVPQADGHDKAQVIIHDDLAVYDEHVLAKLRGAHACIWAVGPPYMAVSKAEYEYAHIELPVLAAKVYATLSDGFNFVYVSHDMCEEAREKYITGVKARAEDALLQLHHDPSKRYGAESRSPPLASLRVYLVRPCAIDYASHTAIQPYIRRPLPLAKKLTTYIMIPIARYFDWQMLGKSQDLGRVLVDLAASQGADLDNVPGVARGGRSIGVVGTKAWVGQRGKAGEARGG</sequence>
<organism evidence="2 3">
    <name type="scientific">Ophiocordyceps australis</name>
    <dbReference type="NCBI Taxonomy" id="1399860"/>
    <lineage>
        <taxon>Eukaryota</taxon>
        <taxon>Fungi</taxon>
        <taxon>Dikarya</taxon>
        <taxon>Ascomycota</taxon>
        <taxon>Pezizomycotina</taxon>
        <taxon>Sordariomycetes</taxon>
        <taxon>Hypocreomycetidae</taxon>
        <taxon>Hypocreales</taxon>
        <taxon>Ophiocordycipitaceae</taxon>
        <taxon>Ophiocordyceps</taxon>
    </lineage>
</organism>
<dbReference type="OrthoDB" id="9975943at2759"/>
<reference evidence="2 3" key="1">
    <citation type="submission" date="2017-06" db="EMBL/GenBank/DDBJ databases">
        <title>Ant-infecting Ophiocordyceps genomes reveal a high diversity of potential behavioral manipulation genes and a possible major role for enterotoxins.</title>
        <authorList>
            <person name="De Bekker C."/>
            <person name="Evans H.C."/>
            <person name="Brachmann A."/>
            <person name="Hughes D.P."/>
        </authorList>
    </citation>
    <scope>NUCLEOTIDE SEQUENCE [LARGE SCALE GENOMIC DNA]</scope>
    <source>
        <strain evidence="2 3">Map64</strain>
    </source>
</reference>
<keyword evidence="1" id="KW-0732">Signal</keyword>
<protein>
    <recommendedName>
        <fullName evidence="4">NAD(P)-binding domain-containing protein</fullName>
    </recommendedName>
</protein>
<gene>
    <name evidence="2" type="ORF">CDD81_552</name>
</gene>
<dbReference type="PANTHER" id="PTHR14097">
    <property type="entry name" value="OXIDOREDUCTASE HTATIP2"/>
    <property type="match status" value="1"/>
</dbReference>
<accession>A0A2C5YBE4</accession>
<feature type="signal peptide" evidence="1">
    <location>
        <begin position="1"/>
        <end position="16"/>
    </location>
</feature>
<dbReference type="EMBL" id="NJET01000011">
    <property type="protein sequence ID" value="PHH66027.1"/>
    <property type="molecule type" value="Genomic_DNA"/>
</dbReference>
<proteinExistence type="predicted"/>
<evidence type="ECO:0000256" key="1">
    <source>
        <dbReference type="SAM" id="SignalP"/>
    </source>
</evidence>
<evidence type="ECO:0000313" key="3">
    <source>
        <dbReference type="Proteomes" id="UP000226192"/>
    </source>
</evidence>
<comment type="caution">
    <text evidence="2">The sequence shown here is derived from an EMBL/GenBank/DDBJ whole genome shotgun (WGS) entry which is preliminary data.</text>
</comment>